<sequence>MTACVSGCTIRGMHAPDCDGTAVDRAGQLVECRGCLPRPAEDGACLCSWCIGRLTSTVAGLPALADHLHEMAEPSVSSPSGHTDAGSSGARPGEGMLYPASLVALDDLHAMVATWCAEVAAERGVPSPPAGLTRWTAPDGDGDVEPIGPASPGATACLVEWLAPHLEWVTVQSWAGDMLADLASASARALARWPMVEPDRRVTDVRCPSCGCLSLVVSPPVTVGASATVRCSLPACGRTLGEEDWQHTRALALARAQAVGAAS</sequence>
<dbReference type="EMBL" id="LK995479">
    <property type="protein sequence ID" value="CED90610.1"/>
    <property type="molecule type" value="Genomic_DNA"/>
</dbReference>
<reference evidence="2" key="1">
    <citation type="submission" date="2014-07" db="EMBL/GenBank/DDBJ databases">
        <authorList>
            <person name="Zhang J.E."/>
            <person name="Yang H."/>
            <person name="Guo J."/>
            <person name="Deng Z."/>
            <person name="Luo H."/>
            <person name="Luo M."/>
            <person name="Zhao B."/>
        </authorList>
    </citation>
    <scope>NUCLEOTIDE SEQUENCE</scope>
    <source>
        <strain evidence="2">AM4</strain>
    </source>
</reference>
<evidence type="ECO:0000256" key="1">
    <source>
        <dbReference type="SAM" id="MobiDB-lite"/>
    </source>
</evidence>
<dbReference type="AlphaFoldDB" id="A0A1L7RKI2"/>
<name>A0A1L7RKI2_9ACTO</name>
<evidence type="ECO:0000313" key="2">
    <source>
        <dbReference type="EMBL" id="CED90610.1"/>
    </source>
</evidence>
<organism evidence="2">
    <name type="scientific">Actinomyces succiniciruminis</name>
    <dbReference type="NCBI Taxonomy" id="1522002"/>
    <lineage>
        <taxon>Bacteria</taxon>
        <taxon>Bacillati</taxon>
        <taxon>Actinomycetota</taxon>
        <taxon>Actinomycetes</taxon>
        <taxon>Actinomycetales</taxon>
        <taxon>Actinomycetaceae</taxon>
        <taxon>Actinomyces</taxon>
    </lineage>
</organism>
<protein>
    <submittedName>
        <fullName evidence="2">Uncharacterized protein</fullName>
    </submittedName>
</protein>
<proteinExistence type="predicted"/>
<accession>A0A1L7RKI2</accession>
<gene>
    <name evidence="2" type="ORF">AAM4_0778</name>
</gene>
<feature type="region of interest" description="Disordered" evidence="1">
    <location>
        <begin position="72"/>
        <end position="91"/>
    </location>
</feature>